<dbReference type="STRING" id="57577.A0A2K3P224"/>
<dbReference type="SUPFAM" id="SSF100920">
    <property type="entry name" value="Heat shock protein 70kD (HSP70), peptide-binding domain"/>
    <property type="match status" value="1"/>
</dbReference>
<dbReference type="InterPro" id="IPR029047">
    <property type="entry name" value="HSP70_peptide-bd_sf"/>
</dbReference>
<dbReference type="EMBL" id="ASHM01003087">
    <property type="protein sequence ID" value="PNY09344.1"/>
    <property type="molecule type" value="Genomic_DNA"/>
</dbReference>
<dbReference type="SUPFAM" id="SSF53067">
    <property type="entry name" value="Actin-like ATPase domain"/>
    <property type="match status" value="1"/>
</dbReference>
<dbReference type="GO" id="GO:0140662">
    <property type="term" value="F:ATP-dependent protein folding chaperone"/>
    <property type="evidence" value="ECO:0007669"/>
    <property type="project" value="InterPro"/>
</dbReference>
<comment type="caution">
    <text evidence="3">The sequence shown here is derived from an EMBL/GenBank/DDBJ whole genome shotgun (WGS) entry which is preliminary data.</text>
</comment>
<reference evidence="3 4" key="2">
    <citation type="journal article" date="2017" name="Front. Plant Sci.">
        <title>Gene Classification and Mining of Molecular Markers Useful in Red Clover (Trifolium pratense) Breeding.</title>
        <authorList>
            <person name="Istvanek J."/>
            <person name="Dluhosova J."/>
            <person name="Dluhos P."/>
            <person name="Patkova L."/>
            <person name="Nedelnik J."/>
            <person name="Repkova J."/>
        </authorList>
    </citation>
    <scope>NUCLEOTIDE SEQUENCE [LARGE SCALE GENOMIC DNA]</scope>
    <source>
        <strain evidence="4">cv. Tatra</strain>
        <tissue evidence="3">Young leaves</tissue>
    </source>
</reference>
<evidence type="ECO:0000256" key="2">
    <source>
        <dbReference type="ARBA" id="ARBA00022840"/>
    </source>
</evidence>
<dbReference type="InterPro" id="IPR043129">
    <property type="entry name" value="ATPase_NBD"/>
</dbReference>
<accession>A0A2K3P224</accession>
<keyword evidence="1" id="KW-0547">Nucleotide-binding</keyword>
<dbReference type="PANTHER" id="PTHR19375">
    <property type="entry name" value="HEAT SHOCK PROTEIN 70KDA"/>
    <property type="match status" value="1"/>
</dbReference>
<dbReference type="AlphaFoldDB" id="A0A2K3P224"/>
<dbReference type="Gene3D" id="2.60.34.10">
    <property type="entry name" value="Substrate Binding Domain Of DNAk, Chain A, domain 1"/>
    <property type="match status" value="1"/>
</dbReference>
<protein>
    <submittedName>
        <fullName evidence="3">Heat shock protein 70 kDa</fullName>
    </submittedName>
</protein>
<dbReference type="InterPro" id="IPR013126">
    <property type="entry name" value="Hsp_70_fam"/>
</dbReference>
<dbReference type="GO" id="GO:0005524">
    <property type="term" value="F:ATP binding"/>
    <property type="evidence" value="ECO:0007669"/>
    <property type="project" value="UniProtKB-KW"/>
</dbReference>
<sequence>MDVGYCDVSVIAAEKGKFRIKALTGNLGYGSKICKVVTRQEFEDINKEVFKKCEILINQCLEDAKIKVENISDVIIVGMNPLIGNMDLFTSQVTLHAIGTCADGQKFEGDEEGHNAKENNVLGNFKITEIPEAPKGVPEITVSMTIDHKHRLTVTASTGMVRSDQQSAIPIIEKRMTKFDDGQNSWRDDELLIRTYGDTVDLVTLFNVKQ</sequence>
<keyword evidence="2" id="KW-0067">ATP-binding</keyword>
<dbReference type="Gene3D" id="3.90.640.10">
    <property type="entry name" value="Actin, Chain A, domain 4"/>
    <property type="match status" value="1"/>
</dbReference>
<reference evidence="3 4" key="1">
    <citation type="journal article" date="2014" name="Am. J. Bot.">
        <title>Genome assembly and annotation for red clover (Trifolium pratense; Fabaceae).</title>
        <authorList>
            <person name="Istvanek J."/>
            <person name="Jaros M."/>
            <person name="Krenek A."/>
            <person name="Repkova J."/>
        </authorList>
    </citation>
    <scope>NUCLEOTIDE SEQUENCE [LARGE SCALE GENOMIC DNA]</scope>
    <source>
        <strain evidence="4">cv. Tatra</strain>
        <tissue evidence="3">Young leaves</tissue>
    </source>
</reference>
<dbReference type="Proteomes" id="UP000236291">
    <property type="component" value="Unassembled WGS sequence"/>
</dbReference>
<organism evidence="3 4">
    <name type="scientific">Trifolium pratense</name>
    <name type="common">Red clover</name>
    <dbReference type="NCBI Taxonomy" id="57577"/>
    <lineage>
        <taxon>Eukaryota</taxon>
        <taxon>Viridiplantae</taxon>
        <taxon>Streptophyta</taxon>
        <taxon>Embryophyta</taxon>
        <taxon>Tracheophyta</taxon>
        <taxon>Spermatophyta</taxon>
        <taxon>Magnoliopsida</taxon>
        <taxon>eudicotyledons</taxon>
        <taxon>Gunneridae</taxon>
        <taxon>Pentapetalae</taxon>
        <taxon>rosids</taxon>
        <taxon>fabids</taxon>
        <taxon>Fabales</taxon>
        <taxon>Fabaceae</taxon>
        <taxon>Papilionoideae</taxon>
        <taxon>50 kb inversion clade</taxon>
        <taxon>NPAAA clade</taxon>
        <taxon>Hologalegina</taxon>
        <taxon>IRL clade</taxon>
        <taxon>Trifolieae</taxon>
        <taxon>Trifolium</taxon>
    </lineage>
</organism>
<evidence type="ECO:0000256" key="1">
    <source>
        <dbReference type="ARBA" id="ARBA00022741"/>
    </source>
</evidence>
<evidence type="ECO:0000313" key="3">
    <source>
        <dbReference type="EMBL" id="PNY09344.1"/>
    </source>
</evidence>
<gene>
    <name evidence="3" type="ORF">L195_g005893</name>
</gene>
<dbReference type="Pfam" id="PF00012">
    <property type="entry name" value="HSP70"/>
    <property type="match status" value="2"/>
</dbReference>
<evidence type="ECO:0000313" key="4">
    <source>
        <dbReference type="Proteomes" id="UP000236291"/>
    </source>
</evidence>
<name>A0A2K3P224_TRIPR</name>
<keyword evidence="3" id="KW-0346">Stress response</keyword>
<proteinExistence type="predicted"/>
<dbReference type="Gene3D" id="3.30.420.40">
    <property type="match status" value="1"/>
</dbReference>